<dbReference type="InterPro" id="IPR029045">
    <property type="entry name" value="ClpP/crotonase-like_dom_sf"/>
</dbReference>
<accession>A0A5E8CHY1</accession>
<feature type="domain" description="Tail specific protease" evidence="1">
    <location>
        <begin position="40"/>
        <end position="273"/>
    </location>
</feature>
<protein>
    <submittedName>
        <fullName evidence="2">Peptidase family S41</fullName>
    </submittedName>
</protein>
<dbReference type="InterPro" id="IPR005151">
    <property type="entry name" value="Tail-specific_protease"/>
</dbReference>
<dbReference type="SUPFAM" id="SSF52096">
    <property type="entry name" value="ClpP/crotonase"/>
    <property type="match status" value="1"/>
</dbReference>
<name>A0A5E8CHY1_9ZZZZ</name>
<dbReference type="SMART" id="SM00245">
    <property type="entry name" value="TSPc"/>
    <property type="match status" value="1"/>
</dbReference>
<organism evidence="2">
    <name type="scientific">seawater metagenome</name>
    <dbReference type="NCBI Taxonomy" id="1561972"/>
    <lineage>
        <taxon>unclassified sequences</taxon>
        <taxon>metagenomes</taxon>
        <taxon>ecological metagenomes</taxon>
    </lineage>
</organism>
<dbReference type="GO" id="GO:0006508">
    <property type="term" value="P:proteolysis"/>
    <property type="evidence" value="ECO:0007669"/>
    <property type="project" value="InterPro"/>
</dbReference>
<evidence type="ECO:0000259" key="1">
    <source>
        <dbReference type="SMART" id="SM00245"/>
    </source>
</evidence>
<gene>
    <name evidence="2" type="ORF">CPAV1605_576</name>
</gene>
<evidence type="ECO:0000313" key="2">
    <source>
        <dbReference type="EMBL" id="VVU94851.1"/>
    </source>
</evidence>
<proteinExistence type="predicted"/>
<dbReference type="Pfam" id="PF03572">
    <property type="entry name" value="Peptidase_S41"/>
    <property type="match status" value="1"/>
</dbReference>
<dbReference type="GO" id="GO:0008236">
    <property type="term" value="F:serine-type peptidase activity"/>
    <property type="evidence" value="ECO:0007669"/>
    <property type="project" value="InterPro"/>
</dbReference>
<dbReference type="AlphaFoldDB" id="A0A5E8CHY1"/>
<sequence>MYSKIIKDINEYIKSQGLENYIKNWEELENCNFNNLEEFKKTLQKSLQKYHKHSFIINSNILDINETLENQRPPLFFWDKKNKIGRIVFYQYIMSANEILNQKSERLLIDITHYYLNYWINKDMKGLIIDLRSHTGGNFYPFTMAMTPILGRTTLFAWSKSKVKYDDKHWISFNKNMELENEQYYYSKELSFKKPIAVLLSKKTASAGEFSASIFYGRENVKFFGERSKGLFSVNDTVNINNELSFAIPSKLTTTIDGSFHEKEYLEVDLQTKSPVKDAKKWISLKKN</sequence>
<reference evidence="2" key="1">
    <citation type="submission" date="2019-09" db="EMBL/GenBank/DDBJ databases">
        <authorList>
            <person name="Needham M D."/>
        </authorList>
    </citation>
    <scope>NUCLEOTIDE SEQUENCE</scope>
</reference>
<dbReference type="Gene3D" id="3.90.226.10">
    <property type="entry name" value="2-enoyl-CoA Hydratase, Chain A, domain 1"/>
    <property type="match status" value="1"/>
</dbReference>
<dbReference type="EMBL" id="CABVLZ010000002">
    <property type="protein sequence ID" value="VVU94851.1"/>
    <property type="molecule type" value="Genomic_DNA"/>
</dbReference>